<dbReference type="EnsemblMetazoa" id="tetur18g00790.1">
    <property type="protein sequence ID" value="tetur18g00790.1"/>
    <property type="gene ID" value="tetur18g00790"/>
</dbReference>
<keyword evidence="2" id="KW-1185">Reference proteome</keyword>
<protein>
    <submittedName>
        <fullName evidence="1">Uncharacterized protein</fullName>
    </submittedName>
</protein>
<sequence length="34" mass="3910">MKTINKAKQLLYYTGKVDGSTLMLTTTDQTRIKF</sequence>
<reference evidence="2" key="1">
    <citation type="submission" date="2011-08" db="EMBL/GenBank/DDBJ databases">
        <authorList>
            <person name="Rombauts S."/>
        </authorList>
    </citation>
    <scope>NUCLEOTIDE SEQUENCE</scope>
    <source>
        <strain evidence="2">London</strain>
    </source>
</reference>
<dbReference type="HOGENOM" id="CLU_3377668_0_0_1"/>
<evidence type="ECO:0000313" key="2">
    <source>
        <dbReference type="Proteomes" id="UP000015104"/>
    </source>
</evidence>
<accession>T1KQQ7</accession>
<dbReference type="Proteomes" id="UP000015104">
    <property type="component" value="Unassembled WGS sequence"/>
</dbReference>
<evidence type="ECO:0000313" key="1">
    <source>
        <dbReference type="EnsemblMetazoa" id="tetur18g00790.1"/>
    </source>
</evidence>
<reference evidence="1" key="2">
    <citation type="submission" date="2015-06" db="UniProtKB">
        <authorList>
            <consortium name="EnsemblMetazoa"/>
        </authorList>
    </citation>
    <scope>IDENTIFICATION</scope>
</reference>
<proteinExistence type="predicted"/>
<dbReference type="EMBL" id="CAEY01000378">
    <property type="status" value="NOT_ANNOTATED_CDS"/>
    <property type="molecule type" value="Genomic_DNA"/>
</dbReference>
<name>T1KQQ7_TETUR</name>
<organism evidence="1 2">
    <name type="scientific">Tetranychus urticae</name>
    <name type="common">Two-spotted spider mite</name>
    <dbReference type="NCBI Taxonomy" id="32264"/>
    <lineage>
        <taxon>Eukaryota</taxon>
        <taxon>Metazoa</taxon>
        <taxon>Ecdysozoa</taxon>
        <taxon>Arthropoda</taxon>
        <taxon>Chelicerata</taxon>
        <taxon>Arachnida</taxon>
        <taxon>Acari</taxon>
        <taxon>Acariformes</taxon>
        <taxon>Trombidiformes</taxon>
        <taxon>Prostigmata</taxon>
        <taxon>Eleutherengona</taxon>
        <taxon>Raphignathae</taxon>
        <taxon>Tetranychoidea</taxon>
        <taxon>Tetranychidae</taxon>
        <taxon>Tetranychus</taxon>
    </lineage>
</organism>
<dbReference type="AlphaFoldDB" id="T1KQQ7"/>